<evidence type="ECO:0000313" key="3">
    <source>
        <dbReference type="Proteomes" id="UP000076574"/>
    </source>
</evidence>
<evidence type="ECO:0000313" key="2">
    <source>
        <dbReference type="EMBL" id="KZD23962.1"/>
    </source>
</evidence>
<comment type="caution">
    <text evidence="2">The sequence shown here is derived from an EMBL/GenBank/DDBJ whole genome shotgun (WGS) entry which is preliminary data.</text>
</comment>
<dbReference type="SUPFAM" id="SSF51735">
    <property type="entry name" value="NAD(P)-binding Rossmann-fold domains"/>
    <property type="match status" value="1"/>
</dbReference>
<organism evidence="2 3">
    <name type="scientific">Tardiphaga robiniae</name>
    <dbReference type="NCBI Taxonomy" id="943830"/>
    <lineage>
        <taxon>Bacteria</taxon>
        <taxon>Pseudomonadati</taxon>
        <taxon>Pseudomonadota</taxon>
        <taxon>Alphaproteobacteria</taxon>
        <taxon>Hyphomicrobiales</taxon>
        <taxon>Nitrobacteraceae</taxon>
        <taxon>Tardiphaga</taxon>
    </lineage>
</organism>
<dbReference type="InterPro" id="IPR016040">
    <property type="entry name" value="NAD(P)-bd_dom"/>
</dbReference>
<dbReference type="InterPro" id="IPR051783">
    <property type="entry name" value="NAD(P)-dependent_oxidoreduct"/>
</dbReference>
<dbReference type="InterPro" id="IPR036291">
    <property type="entry name" value="NAD(P)-bd_dom_sf"/>
</dbReference>
<gene>
    <name evidence="2" type="ORF">A4A58_25180</name>
</gene>
<dbReference type="PANTHER" id="PTHR48079:SF6">
    <property type="entry name" value="NAD(P)-BINDING DOMAIN-CONTAINING PROTEIN-RELATED"/>
    <property type="match status" value="1"/>
</dbReference>
<proteinExistence type="predicted"/>
<dbReference type="Gene3D" id="3.40.50.720">
    <property type="entry name" value="NAD(P)-binding Rossmann-like Domain"/>
    <property type="match status" value="1"/>
</dbReference>
<protein>
    <submittedName>
        <fullName evidence="2">Epimerase</fullName>
    </submittedName>
</protein>
<dbReference type="GO" id="GO:0005737">
    <property type="term" value="C:cytoplasm"/>
    <property type="evidence" value="ECO:0007669"/>
    <property type="project" value="TreeGrafter"/>
</dbReference>
<dbReference type="PANTHER" id="PTHR48079">
    <property type="entry name" value="PROTEIN YEEZ"/>
    <property type="match status" value="1"/>
</dbReference>
<dbReference type="GO" id="GO:0004029">
    <property type="term" value="F:aldehyde dehydrogenase (NAD+) activity"/>
    <property type="evidence" value="ECO:0007669"/>
    <property type="project" value="TreeGrafter"/>
</dbReference>
<dbReference type="Pfam" id="PF13460">
    <property type="entry name" value="NAD_binding_10"/>
    <property type="match status" value="1"/>
</dbReference>
<accession>A0A161SRU7</accession>
<dbReference type="STRING" id="943830.A4A58_25180"/>
<dbReference type="EMBL" id="LVYV01000007">
    <property type="protein sequence ID" value="KZD23962.1"/>
    <property type="molecule type" value="Genomic_DNA"/>
</dbReference>
<reference evidence="2 3" key="1">
    <citation type="submission" date="2016-03" db="EMBL/GenBank/DDBJ databases">
        <title>Microsymbionts genomes from the relict species Vavilovia formosa (Stev.) Fed.</title>
        <authorList>
            <person name="Kopat V."/>
            <person name="Chirak E."/>
            <person name="Kimeklis A."/>
            <person name="Andronov E."/>
        </authorList>
    </citation>
    <scope>NUCLEOTIDE SEQUENCE [LARGE SCALE GENOMIC DNA]</scope>
    <source>
        <strain evidence="2 3">Vaf07</strain>
    </source>
</reference>
<dbReference type="Proteomes" id="UP000076574">
    <property type="component" value="Unassembled WGS sequence"/>
</dbReference>
<name>A0A161SRU7_9BRAD</name>
<evidence type="ECO:0000259" key="1">
    <source>
        <dbReference type="Pfam" id="PF13460"/>
    </source>
</evidence>
<sequence length="322" mass="34755">MDGKSALVLGATGGVGGAIASALVEHGWSVCGLARDVPAAKRGWPNDRVAIVWVAGDAMNGADVIHAAAGTSVIVHAVNPPGYRHWDRLVLPMIDNSIAAARAAGGARIVLPGTVYNFNPATTPVVGEDSEQMPQSRKGRVRVEMEARLDAAARSGVPSLIVRAGDFFGADARSSWFTQVMAPPGKQLRRIVNPVTAPGVGHSWAYLPDLAEAIARLIGMKEKLRPFERLQFEGVWDADGTALPAAIRRITQRPDIPVTRFSWRAMRLLAPFGGLPREIAEIAPYWRYPMRFDNRRLVALLGEEPHTPIDDALKATFRIGTP</sequence>
<dbReference type="RefSeq" id="WP_068731880.1">
    <property type="nucleotide sequence ID" value="NZ_LVYV01000007.1"/>
</dbReference>
<feature type="domain" description="NAD(P)-binding" evidence="1">
    <location>
        <begin position="10"/>
        <end position="165"/>
    </location>
</feature>
<keyword evidence="3" id="KW-1185">Reference proteome</keyword>
<dbReference type="AlphaFoldDB" id="A0A161SRU7"/>